<dbReference type="Proteomes" id="UP000284403">
    <property type="component" value="Unassembled WGS sequence"/>
</dbReference>
<evidence type="ECO:0000256" key="11">
    <source>
        <dbReference type="ARBA" id="ARBA00044291"/>
    </source>
</evidence>
<evidence type="ECO:0000256" key="5">
    <source>
        <dbReference type="ARBA" id="ARBA00022692"/>
    </source>
</evidence>
<evidence type="ECO:0000256" key="3">
    <source>
        <dbReference type="ARBA" id="ARBA00022516"/>
    </source>
</evidence>
<name>A0A422Q9V9_9TRYP</name>
<dbReference type="PANTHER" id="PTHR11157:SF133">
    <property type="entry name" value="ELONGATION OF FATTY ACIDS PROTEIN"/>
    <property type="match status" value="1"/>
</dbReference>
<dbReference type="GO" id="GO:0034625">
    <property type="term" value="P:fatty acid elongation, monounsaturated fatty acid"/>
    <property type="evidence" value="ECO:0007669"/>
    <property type="project" value="TreeGrafter"/>
</dbReference>
<reference evidence="13 14" key="1">
    <citation type="journal article" date="2018" name="BMC Genomics">
        <title>Genomic comparison of Trypanosoma conorhini and Trypanosoma rangeli to Trypanosoma cruzi strains of high and low virulence.</title>
        <authorList>
            <person name="Bradwell K.R."/>
            <person name="Koparde V.N."/>
            <person name="Matveyev A.V."/>
            <person name="Serrano M.G."/>
            <person name="Alves J.M."/>
            <person name="Parikh H."/>
            <person name="Huang B."/>
            <person name="Lee V."/>
            <person name="Espinosa-Alvarez O."/>
            <person name="Ortiz P.A."/>
            <person name="Costa-Martins A.G."/>
            <person name="Teixeira M.M."/>
            <person name="Buck G.A."/>
        </authorList>
    </citation>
    <scope>NUCLEOTIDE SEQUENCE [LARGE SCALE GENOMIC DNA]</scope>
    <source>
        <strain evidence="13 14">025E</strain>
    </source>
</reference>
<keyword evidence="3 12" id="KW-0444">Lipid biosynthesis</keyword>
<feature type="transmembrane region" description="Helical" evidence="12">
    <location>
        <begin position="188"/>
        <end position="210"/>
    </location>
</feature>
<keyword evidence="9 12" id="KW-0472">Membrane</keyword>
<comment type="similarity">
    <text evidence="2 12">Belongs to the ELO family.</text>
</comment>
<evidence type="ECO:0000256" key="10">
    <source>
        <dbReference type="ARBA" id="ARBA00023160"/>
    </source>
</evidence>
<evidence type="ECO:0000313" key="14">
    <source>
        <dbReference type="Proteomes" id="UP000284403"/>
    </source>
</evidence>
<dbReference type="GO" id="GO:0009922">
    <property type="term" value="F:fatty acid elongase activity"/>
    <property type="evidence" value="ECO:0007669"/>
    <property type="project" value="InterPro"/>
</dbReference>
<dbReference type="GO" id="GO:0019367">
    <property type="term" value="P:fatty acid elongation, saturated fatty acid"/>
    <property type="evidence" value="ECO:0007669"/>
    <property type="project" value="TreeGrafter"/>
</dbReference>
<keyword evidence="7 12" id="KW-1133">Transmembrane helix</keyword>
<dbReference type="GO" id="GO:0030148">
    <property type="term" value="P:sphingolipid biosynthetic process"/>
    <property type="evidence" value="ECO:0007669"/>
    <property type="project" value="TreeGrafter"/>
</dbReference>
<evidence type="ECO:0000256" key="9">
    <source>
        <dbReference type="ARBA" id="ARBA00023136"/>
    </source>
</evidence>
<gene>
    <name evidence="13" type="ORF">Tco025E_01059</name>
</gene>
<dbReference type="GO" id="GO:0034626">
    <property type="term" value="P:fatty acid elongation, polyunsaturated fatty acid"/>
    <property type="evidence" value="ECO:0007669"/>
    <property type="project" value="TreeGrafter"/>
</dbReference>
<keyword evidence="8 12" id="KW-0443">Lipid metabolism</keyword>
<protein>
    <recommendedName>
        <fullName evidence="11 12">Elongation of fatty acids protein</fullName>
        <ecNumber evidence="12">2.3.1.-</ecNumber>
    </recommendedName>
</protein>
<dbReference type="RefSeq" id="XP_029231940.1">
    <property type="nucleotide sequence ID" value="XM_029367997.1"/>
</dbReference>
<feature type="transmembrane region" description="Helical" evidence="12">
    <location>
        <begin position="216"/>
        <end position="237"/>
    </location>
</feature>
<dbReference type="EC" id="2.3.1.-" evidence="12"/>
<evidence type="ECO:0000256" key="8">
    <source>
        <dbReference type="ARBA" id="ARBA00023098"/>
    </source>
</evidence>
<evidence type="ECO:0000256" key="1">
    <source>
        <dbReference type="ARBA" id="ARBA00004141"/>
    </source>
</evidence>
<accession>A0A422Q9V9</accession>
<evidence type="ECO:0000313" key="13">
    <source>
        <dbReference type="EMBL" id="RNF26734.1"/>
    </source>
</evidence>
<comment type="subcellular location">
    <subcellularLocation>
        <location evidence="1">Membrane</location>
        <topology evidence="1">Multi-pass membrane protein</topology>
    </subcellularLocation>
</comment>
<keyword evidence="14" id="KW-1185">Reference proteome</keyword>
<evidence type="ECO:0000256" key="2">
    <source>
        <dbReference type="ARBA" id="ARBA00007263"/>
    </source>
</evidence>
<organism evidence="13 14">
    <name type="scientific">Trypanosoma conorhini</name>
    <dbReference type="NCBI Taxonomy" id="83891"/>
    <lineage>
        <taxon>Eukaryota</taxon>
        <taxon>Discoba</taxon>
        <taxon>Euglenozoa</taxon>
        <taxon>Kinetoplastea</taxon>
        <taxon>Metakinetoplastina</taxon>
        <taxon>Trypanosomatida</taxon>
        <taxon>Trypanosomatidae</taxon>
        <taxon>Trypanosoma</taxon>
    </lineage>
</organism>
<keyword evidence="6 12" id="KW-0276">Fatty acid metabolism</keyword>
<evidence type="ECO:0000256" key="12">
    <source>
        <dbReference type="RuleBase" id="RU361115"/>
    </source>
</evidence>
<evidence type="ECO:0000256" key="4">
    <source>
        <dbReference type="ARBA" id="ARBA00022679"/>
    </source>
</evidence>
<dbReference type="OrthoDB" id="434092at2759"/>
<evidence type="ECO:0000256" key="7">
    <source>
        <dbReference type="ARBA" id="ARBA00022989"/>
    </source>
</evidence>
<dbReference type="Pfam" id="PF01151">
    <property type="entry name" value="ELO"/>
    <property type="match status" value="1"/>
</dbReference>
<dbReference type="GeneID" id="40314670"/>
<comment type="caution">
    <text evidence="13">The sequence shown here is derived from an EMBL/GenBank/DDBJ whole genome shotgun (WGS) entry which is preliminary data.</text>
</comment>
<proteinExistence type="inferred from homology"/>
<dbReference type="GO" id="GO:0005789">
    <property type="term" value="C:endoplasmic reticulum membrane"/>
    <property type="evidence" value="ECO:0007669"/>
    <property type="project" value="TreeGrafter"/>
</dbReference>
<feature type="transmembrane region" description="Helical" evidence="12">
    <location>
        <begin position="133"/>
        <end position="151"/>
    </location>
</feature>
<keyword evidence="10 12" id="KW-0275">Fatty acid biosynthesis</keyword>
<dbReference type="PANTHER" id="PTHR11157">
    <property type="entry name" value="FATTY ACID ACYL TRANSFERASE-RELATED"/>
    <property type="match status" value="1"/>
</dbReference>
<dbReference type="AlphaFoldDB" id="A0A422Q9V9"/>
<dbReference type="GO" id="GO:0042761">
    <property type="term" value="P:very long-chain fatty acid biosynthetic process"/>
    <property type="evidence" value="ECO:0007669"/>
    <property type="project" value="TreeGrafter"/>
</dbReference>
<sequence length="252" mass="29355">MKVYLDATECRSDGSLCFYPMLNPFVSWPLLIGAHTGYIVVVFILQKWMQHRAALKVDKPMVVYNLLQIFLSAAMATYLAPSLKKGLFNLNGRFSPDIELWIFVHYCTKFLDMLDTVFMICRKKDDQLSFLHIYHHATIGFIWGLLLRHGMGNGTAFFGAWINSAVHLLMYSHYLWTSFGFRNPLKSALTKVQMFQFLLCILQALLVPFFDHQFTIQWSLLQLLYHISLFFLFLDFYMKSGKKAARMNSKKT</sequence>
<dbReference type="InterPro" id="IPR002076">
    <property type="entry name" value="ELO_fam"/>
</dbReference>
<feature type="transmembrane region" description="Helical" evidence="12">
    <location>
        <begin position="28"/>
        <end position="49"/>
    </location>
</feature>
<comment type="catalytic activity">
    <reaction evidence="12">
        <text>an acyl-CoA + malonyl-CoA + H(+) = a 3-oxoacyl-CoA + CO2 + CoA</text>
        <dbReference type="Rhea" id="RHEA:50252"/>
        <dbReference type="ChEBI" id="CHEBI:15378"/>
        <dbReference type="ChEBI" id="CHEBI:16526"/>
        <dbReference type="ChEBI" id="CHEBI:57287"/>
        <dbReference type="ChEBI" id="CHEBI:57384"/>
        <dbReference type="ChEBI" id="CHEBI:58342"/>
        <dbReference type="ChEBI" id="CHEBI:90726"/>
    </reaction>
    <physiologicalReaction direction="left-to-right" evidence="12">
        <dbReference type="Rhea" id="RHEA:50253"/>
    </physiologicalReaction>
</comment>
<keyword evidence="4 12" id="KW-0808">Transferase</keyword>
<evidence type="ECO:0000256" key="6">
    <source>
        <dbReference type="ARBA" id="ARBA00022832"/>
    </source>
</evidence>
<keyword evidence="5 12" id="KW-0812">Transmembrane</keyword>
<feature type="transmembrane region" description="Helical" evidence="12">
    <location>
        <begin position="61"/>
        <end position="80"/>
    </location>
</feature>
<feature type="transmembrane region" description="Helical" evidence="12">
    <location>
        <begin position="157"/>
        <end position="176"/>
    </location>
</feature>
<dbReference type="EMBL" id="MKKU01000030">
    <property type="protein sequence ID" value="RNF26734.1"/>
    <property type="molecule type" value="Genomic_DNA"/>
</dbReference>